<dbReference type="Gene3D" id="3.40.720.10">
    <property type="entry name" value="Alkaline Phosphatase, subunit A"/>
    <property type="match status" value="1"/>
</dbReference>
<name>A0ABT8LGC6_9BACT</name>
<dbReference type="PANTHER" id="PTHR42693:SF53">
    <property type="entry name" value="ENDO-4-O-SULFATASE"/>
    <property type="match status" value="1"/>
</dbReference>
<dbReference type="PANTHER" id="PTHR42693">
    <property type="entry name" value="ARYLSULFATASE FAMILY MEMBER"/>
    <property type="match status" value="1"/>
</dbReference>
<feature type="region of interest" description="Disordered" evidence="3">
    <location>
        <begin position="474"/>
        <end position="504"/>
    </location>
</feature>
<evidence type="ECO:0000313" key="6">
    <source>
        <dbReference type="Proteomes" id="UP001172083"/>
    </source>
</evidence>
<gene>
    <name evidence="5" type="ORF">QQ020_32585</name>
</gene>
<evidence type="ECO:0000256" key="3">
    <source>
        <dbReference type="SAM" id="MobiDB-lite"/>
    </source>
</evidence>
<comment type="caution">
    <text evidence="5">The sequence shown here is derived from an EMBL/GenBank/DDBJ whole genome shotgun (WGS) entry which is preliminary data.</text>
</comment>
<evidence type="ECO:0000259" key="4">
    <source>
        <dbReference type="Pfam" id="PF00884"/>
    </source>
</evidence>
<evidence type="ECO:0000256" key="1">
    <source>
        <dbReference type="ARBA" id="ARBA00008779"/>
    </source>
</evidence>
<dbReference type="Proteomes" id="UP001172083">
    <property type="component" value="Unassembled WGS sequence"/>
</dbReference>
<organism evidence="5 6">
    <name type="scientific">Agaribacillus aureus</name>
    <dbReference type="NCBI Taxonomy" id="3051825"/>
    <lineage>
        <taxon>Bacteria</taxon>
        <taxon>Pseudomonadati</taxon>
        <taxon>Bacteroidota</taxon>
        <taxon>Cytophagia</taxon>
        <taxon>Cytophagales</taxon>
        <taxon>Splendidivirgaceae</taxon>
        <taxon>Agaribacillus</taxon>
    </lineage>
</organism>
<dbReference type="SUPFAM" id="SSF53649">
    <property type="entry name" value="Alkaline phosphatase-like"/>
    <property type="match status" value="1"/>
</dbReference>
<evidence type="ECO:0000256" key="2">
    <source>
        <dbReference type="ARBA" id="ARBA00022801"/>
    </source>
</evidence>
<dbReference type="EMBL" id="JAUJEB010000011">
    <property type="protein sequence ID" value="MDN5216854.1"/>
    <property type="molecule type" value="Genomic_DNA"/>
</dbReference>
<accession>A0ABT8LGC6</accession>
<dbReference type="Pfam" id="PF00884">
    <property type="entry name" value="Sulfatase"/>
    <property type="match status" value="1"/>
</dbReference>
<dbReference type="InterPro" id="IPR050738">
    <property type="entry name" value="Sulfatase"/>
</dbReference>
<dbReference type="InterPro" id="IPR000917">
    <property type="entry name" value="Sulfatase_N"/>
</dbReference>
<comment type="similarity">
    <text evidence="1">Belongs to the sulfatase family.</text>
</comment>
<keyword evidence="2" id="KW-0378">Hydrolase</keyword>
<dbReference type="RefSeq" id="WP_346762191.1">
    <property type="nucleotide sequence ID" value="NZ_JAUJEB010000011.1"/>
</dbReference>
<dbReference type="CDD" id="cd16151">
    <property type="entry name" value="sulfatase_like"/>
    <property type="match status" value="1"/>
</dbReference>
<protein>
    <submittedName>
        <fullName evidence="5">Sulfatase-like hydrolase/transferase</fullName>
    </submittedName>
</protein>
<sequence length="504" mass="57273">MKFNNYLHTVLIVALVSFCVGCAKKQPAKKKPNILFIMLDDLGKEWISAYGAEDIKTPNIDELARTGMRFENAYSMPQCTPTRVTLLTGQYPWRHGWVNHYDVPRLGHGGRYDPIMNPSFGRMIRDAGYTTCAAGKWQINDFRLEPEAMVNAGFDEYCMWTGGENGGPSTKASQLRYWDPYIHTKEGSKTYKGQFGEDIFSDFIIDFMQRNKEEPMLIYYPMCLPHGPLTTTPTEKNALREEQHKAMVRYTDFILKKLINALEELKIRDNTIIVWTTDNGTGVGQIGRMNGRYVRGGKAYLTENGLNAPFIVNCPGTVPQGVVTEALVDFTDLLPTFCDLAGAEIDENFVYDGHSFAPLILGETKTSNREWIMGLGGRFAMLVNDRITSAHTFRDRVIRDEKYKSYVDTTGRIYEIIDFLNDPDEQINLIDSSNPEIVTSKKKFQEVVNSLPQKDNSPIYQQWDTSYYDHPAEALNKVSRGGKKGRAKSLPVTEEEYLQKQGKK</sequence>
<keyword evidence="6" id="KW-1185">Reference proteome</keyword>
<proteinExistence type="inferred from homology"/>
<feature type="domain" description="Sulfatase N-terminal" evidence="4">
    <location>
        <begin position="32"/>
        <end position="343"/>
    </location>
</feature>
<reference evidence="5" key="1">
    <citation type="submission" date="2023-06" db="EMBL/GenBank/DDBJ databases">
        <title>Genomic of Agaribacillus aureum.</title>
        <authorList>
            <person name="Wang G."/>
        </authorList>
    </citation>
    <scope>NUCLEOTIDE SEQUENCE</scope>
    <source>
        <strain evidence="5">BMA12</strain>
    </source>
</reference>
<evidence type="ECO:0000313" key="5">
    <source>
        <dbReference type="EMBL" id="MDN5216854.1"/>
    </source>
</evidence>
<dbReference type="InterPro" id="IPR017850">
    <property type="entry name" value="Alkaline_phosphatase_core_sf"/>
</dbReference>